<keyword evidence="5" id="KW-0808">Transferase</keyword>
<comment type="caution">
    <text evidence="11">The sequence shown here is derived from an EMBL/GenBank/DDBJ whole genome shotgun (WGS) entry which is preliminary data.</text>
</comment>
<proteinExistence type="inferred from homology"/>
<feature type="domain" description="Methylguanine DNA methyltransferase ribonuclease-like" evidence="10">
    <location>
        <begin position="38"/>
        <end position="103"/>
    </location>
</feature>
<keyword evidence="12" id="KW-1185">Reference proteome</keyword>
<evidence type="ECO:0000259" key="10">
    <source>
        <dbReference type="Pfam" id="PF02870"/>
    </source>
</evidence>
<dbReference type="PANTHER" id="PTHR10815">
    <property type="entry name" value="METHYLATED-DNA--PROTEIN-CYSTEINE METHYLTRANSFERASE"/>
    <property type="match status" value="1"/>
</dbReference>
<evidence type="ECO:0000259" key="9">
    <source>
        <dbReference type="Pfam" id="PF01035"/>
    </source>
</evidence>
<dbReference type="InterPro" id="IPR014048">
    <property type="entry name" value="MethylDNA_cys_MeTrfase_DNA-bd"/>
</dbReference>
<dbReference type="SUPFAM" id="SSF53155">
    <property type="entry name" value="Methylated DNA-protein cysteine methyltransferase domain"/>
    <property type="match status" value="1"/>
</dbReference>
<reference evidence="12" key="1">
    <citation type="journal article" date="2018" name="Front. Microbiol.">
        <title>Genome-Based Analysis Reveals the Taxonomy and Diversity of the Family Idiomarinaceae.</title>
        <authorList>
            <person name="Liu Y."/>
            <person name="Lai Q."/>
            <person name="Shao Z."/>
        </authorList>
    </citation>
    <scope>NUCLEOTIDE SEQUENCE [LARGE SCALE GENOMIC DNA]</scope>
    <source>
        <strain evidence="12">SN-14</strain>
    </source>
</reference>
<dbReference type="Proteomes" id="UP000286680">
    <property type="component" value="Unassembled WGS sequence"/>
</dbReference>
<keyword evidence="4 11" id="KW-0489">Methyltransferase</keyword>
<comment type="similarity">
    <text evidence="2">Belongs to the MGMT family.</text>
</comment>
<feature type="domain" description="Methylated-DNA-[protein]-cysteine S-methyltransferase DNA binding" evidence="9">
    <location>
        <begin position="108"/>
        <end position="187"/>
    </location>
</feature>
<dbReference type="GO" id="GO:0003908">
    <property type="term" value="F:methylated-DNA-[protein]-cysteine S-methyltransferase activity"/>
    <property type="evidence" value="ECO:0007669"/>
    <property type="project" value="UniProtKB-EC"/>
</dbReference>
<dbReference type="GO" id="GO:0032259">
    <property type="term" value="P:methylation"/>
    <property type="evidence" value="ECO:0007669"/>
    <property type="project" value="UniProtKB-KW"/>
</dbReference>
<dbReference type="InterPro" id="IPR036631">
    <property type="entry name" value="MGMT_N_sf"/>
</dbReference>
<dbReference type="CDD" id="cd06445">
    <property type="entry name" value="ATase"/>
    <property type="match status" value="1"/>
</dbReference>
<sequence length="191" mass="21441">MNKKNRKIIGKKADNRSNLCIVEHSLSRIQVNMHHIEFDTPLGHMVAIADERHLTGLYYRDQKNLPDLTVSKPAKDHPVLLQTQEQLAQYFAGQRQRFSLPLRVQATAFQSQVLDHLQQVGPGTTLSYKDIAERIGKPKSVRAVANAIARNPLIIVIPCHRVIGIKGELRGFAAGIERKKALLEQEGCKVV</sequence>
<dbReference type="Pfam" id="PF02870">
    <property type="entry name" value="Methyltransf_1N"/>
    <property type="match status" value="1"/>
</dbReference>
<gene>
    <name evidence="11" type="ORF">CWE23_01210</name>
</gene>
<organism evidence="11 12">
    <name type="scientific">Idiomarina aquatica</name>
    <dbReference type="NCBI Taxonomy" id="1327752"/>
    <lineage>
        <taxon>Bacteria</taxon>
        <taxon>Pseudomonadati</taxon>
        <taxon>Pseudomonadota</taxon>
        <taxon>Gammaproteobacteria</taxon>
        <taxon>Alteromonadales</taxon>
        <taxon>Idiomarinaceae</taxon>
        <taxon>Idiomarina</taxon>
    </lineage>
</organism>
<evidence type="ECO:0000256" key="3">
    <source>
        <dbReference type="ARBA" id="ARBA00011918"/>
    </source>
</evidence>
<dbReference type="FunFam" id="1.10.10.10:FF:000214">
    <property type="entry name" value="Methylated-DNA--protein-cysteine methyltransferase"/>
    <property type="match status" value="1"/>
</dbReference>
<evidence type="ECO:0000256" key="1">
    <source>
        <dbReference type="ARBA" id="ARBA00001286"/>
    </source>
</evidence>
<evidence type="ECO:0000256" key="2">
    <source>
        <dbReference type="ARBA" id="ARBA00008711"/>
    </source>
</evidence>
<keyword evidence="7" id="KW-0234">DNA repair</keyword>
<dbReference type="Gene3D" id="1.10.10.10">
    <property type="entry name" value="Winged helix-like DNA-binding domain superfamily/Winged helix DNA-binding domain"/>
    <property type="match status" value="1"/>
</dbReference>
<comment type="catalytic activity">
    <reaction evidence="8">
        <text>a 6-O-methyl-2'-deoxyguanosine in DNA + L-cysteinyl-[protein] = S-methyl-L-cysteinyl-[protein] + a 2'-deoxyguanosine in DNA</text>
        <dbReference type="Rhea" id="RHEA:24000"/>
        <dbReference type="Rhea" id="RHEA-COMP:10131"/>
        <dbReference type="Rhea" id="RHEA-COMP:10132"/>
        <dbReference type="Rhea" id="RHEA-COMP:11367"/>
        <dbReference type="Rhea" id="RHEA-COMP:11368"/>
        <dbReference type="ChEBI" id="CHEBI:29950"/>
        <dbReference type="ChEBI" id="CHEBI:82612"/>
        <dbReference type="ChEBI" id="CHEBI:85445"/>
        <dbReference type="ChEBI" id="CHEBI:85448"/>
        <dbReference type="EC" id="2.1.1.63"/>
    </reaction>
</comment>
<evidence type="ECO:0000256" key="8">
    <source>
        <dbReference type="ARBA" id="ARBA00049348"/>
    </source>
</evidence>
<evidence type="ECO:0000256" key="6">
    <source>
        <dbReference type="ARBA" id="ARBA00022763"/>
    </source>
</evidence>
<dbReference type="GO" id="GO:0006281">
    <property type="term" value="P:DNA repair"/>
    <property type="evidence" value="ECO:0007669"/>
    <property type="project" value="UniProtKB-KW"/>
</dbReference>
<evidence type="ECO:0000313" key="11">
    <source>
        <dbReference type="EMBL" id="RUO44685.1"/>
    </source>
</evidence>
<evidence type="ECO:0000256" key="7">
    <source>
        <dbReference type="ARBA" id="ARBA00023204"/>
    </source>
</evidence>
<dbReference type="NCBIfam" id="TIGR00589">
    <property type="entry name" value="ogt"/>
    <property type="match status" value="1"/>
</dbReference>
<accession>A0AA94JE26</accession>
<keyword evidence="6" id="KW-0227">DNA damage</keyword>
<dbReference type="InterPro" id="IPR001497">
    <property type="entry name" value="MethylDNA_cys_MeTrfase_AS"/>
</dbReference>
<dbReference type="InterPro" id="IPR008332">
    <property type="entry name" value="MethylG_MeTrfase_N"/>
</dbReference>
<dbReference type="PANTHER" id="PTHR10815:SF13">
    <property type="entry name" value="METHYLATED-DNA--PROTEIN-CYSTEINE METHYLTRANSFERASE"/>
    <property type="match status" value="1"/>
</dbReference>
<protein>
    <recommendedName>
        <fullName evidence="3">methylated-DNA--[protein]-cysteine S-methyltransferase</fullName>
        <ecNumber evidence="3">2.1.1.63</ecNumber>
    </recommendedName>
</protein>
<dbReference type="SUPFAM" id="SSF46767">
    <property type="entry name" value="Methylated DNA-protein cysteine methyltransferase, C-terminal domain"/>
    <property type="match status" value="1"/>
</dbReference>
<dbReference type="EMBL" id="PIPS01000001">
    <property type="protein sequence ID" value="RUO44685.1"/>
    <property type="molecule type" value="Genomic_DNA"/>
</dbReference>
<dbReference type="PROSITE" id="PS00374">
    <property type="entry name" value="MGMT"/>
    <property type="match status" value="1"/>
</dbReference>
<dbReference type="AlphaFoldDB" id="A0AA94JE26"/>
<dbReference type="Gene3D" id="3.30.160.70">
    <property type="entry name" value="Methylated DNA-protein cysteine methyltransferase domain"/>
    <property type="match status" value="1"/>
</dbReference>
<name>A0AA94JE26_9GAMM</name>
<dbReference type="InterPro" id="IPR036388">
    <property type="entry name" value="WH-like_DNA-bd_sf"/>
</dbReference>
<evidence type="ECO:0000313" key="12">
    <source>
        <dbReference type="Proteomes" id="UP000286680"/>
    </source>
</evidence>
<comment type="catalytic activity">
    <reaction evidence="1">
        <text>a 4-O-methyl-thymidine in DNA + L-cysteinyl-[protein] = a thymidine in DNA + S-methyl-L-cysteinyl-[protein]</text>
        <dbReference type="Rhea" id="RHEA:53428"/>
        <dbReference type="Rhea" id="RHEA-COMP:10131"/>
        <dbReference type="Rhea" id="RHEA-COMP:10132"/>
        <dbReference type="Rhea" id="RHEA-COMP:13555"/>
        <dbReference type="Rhea" id="RHEA-COMP:13556"/>
        <dbReference type="ChEBI" id="CHEBI:29950"/>
        <dbReference type="ChEBI" id="CHEBI:82612"/>
        <dbReference type="ChEBI" id="CHEBI:137386"/>
        <dbReference type="ChEBI" id="CHEBI:137387"/>
        <dbReference type="EC" id="2.1.1.63"/>
    </reaction>
</comment>
<evidence type="ECO:0000256" key="5">
    <source>
        <dbReference type="ARBA" id="ARBA00022679"/>
    </source>
</evidence>
<dbReference type="EC" id="2.1.1.63" evidence="3"/>
<dbReference type="Pfam" id="PF01035">
    <property type="entry name" value="DNA_binding_1"/>
    <property type="match status" value="1"/>
</dbReference>
<dbReference type="InterPro" id="IPR036217">
    <property type="entry name" value="MethylDNA_cys_MeTrfase_DNAb"/>
</dbReference>
<evidence type="ECO:0000256" key="4">
    <source>
        <dbReference type="ARBA" id="ARBA00022603"/>
    </source>
</evidence>